<organism evidence="5 6">
    <name type="scientific">Halocatena marina</name>
    <dbReference type="NCBI Taxonomy" id="2934937"/>
    <lineage>
        <taxon>Archaea</taxon>
        <taxon>Methanobacteriati</taxon>
        <taxon>Methanobacteriota</taxon>
        <taxon>Stenosarchaea group</taxon>
        <taxon>Halobacteria</taxon>
        <taxon>Halobacteriales</taxon>
        <taxon>Natronomonadaceae</taxon>
        <taxon>Halocatena</taxon>
    </lineage>
</organism>
<evidence type="ECO:0000256" key="3">
    <source>
        <dbReference type="ARBA" id="ARBA00023163"/>
    </source>
</evidence>
<keyword evidence="1 4" id="KW-0805">Transcription regulation</keyword>
<dbReference type="InterPro" id="IPR026282">
    <property type="entry name" value="MJ1563"/>
</dbReference>
<evidence type="ECO:0000313" key="5">
    <source>
        <dbReference type="EMBL" id="MFC7191255.1"/>
    </source>
</evidence>
<gene>
    <name evidence="5" type="ORF">ACFQL7_16565</name>
</gene>
<keyword evidence="3 4" id="KW-0804">Transcription</keyword>
<dbReference type="InterPro" id="IPR036388">
    <property type="entry name" value="WH-like_DNA-bd_sf"/>
</dbReference>
<dbReference type="GO" id="GO:0003677">
    <property type="term" value="F:DNA binding"/>
    <property type="evidence" value="ECO:0007669"/>
    <property type="project" value="UniProtKB-UniRule"/>
</dbReference>
<reference evidence="5 6" key="1">
    <citation type="journal article" date="2019" name="Int. J. Syst. Evol. Microbiol.">
        <title>The Global Catalogue of Microorganisms (GCM) 10K type strain sequencing project: providing services to taxonomists for standard genome sequencing and annotation.</title>
        <authorList>
            <consortium name="The Broad Institute Genomics Platform"/>
            <consortium name="The Broad Institute Genome Sequencing Center for Infectious Disease"/>
            <person name="Wu L."/>
            <person name="Ma J."/>
        </authorList>
    </citation>
    <scope>NUCLEOTIDE SEQUENCE [LARGE SCALE GENOMIC DNA]</scope>
    <source>
        <strain evidence="5 6">RDMS1</strain>
    </source>
</reference>
<name>A0ABD5YPM6_9EURY</name>
<dbReference type="Gene3D" id="1.10.10.10">
    <property type="entry name" value="Winged helix-like DNA-binding domain superfamily/Winged helix DNA-binding domain"/>
    <property type="match status" value="1"/>
</dbReference>
<dbReference type="PIRSF" id="PIRSF006707">
    <property type="entry name" value="MJ1563"/>
    <property type="match status" value="1"/>
</dbReference>
<accession>A0ABD5YPM6</accession>
<dbReference type="EMBL" id="JBHTAX010000001">
    <property type="protein sequence ID" value="MFC7191255.1"/>
    <property type="molecule type" value="Genomic_DNA"/>
</dbReference>
<keyword evidence="2 4" id="KW-0238">DNA-binding</keyword>
<comment type="similarity">
    <text evidence="4">Belongs to the GbsR family.</text>
</comment>
<dbReference type="AlphaFoldDB" id="A0ABD5YPM6"/>
<dbReference type="InterPro" id="IPR052362">
    <property type="entry name" value="HTH-GbsR_regulator"/>
</dbReference>
<comment type="caution">
    <text evidence="5">The sequence shown here is derived from an EMBL/GenBank/DDBJ whole genome shotgun (WGS) entry which is preliminary data.</text>
</comment>
<evidence type="ECO:0000313" key="6">
    <source>
        <dbReference type="Proteomes" id="UP001596417"/>
    </source>
</evidence>
<dbReference type="SUPFAM" id="SSF46785">
    <property type="entry name" value="Winged helix' DNA-binding domain"/>
    <property type="match status" value="1"/>
</dbReference>
<evidence type="ECO:0000256" key="2">
    <source>
        <dbReference type="ARBA" id="ARBA00023125"/>
    </source>
</evidence>
<protein>
    <recommendedName>
        <fullName evidence="4">HTH-type transcriptional regulator</fullName>
    </recommendedName>
</protein>
<keyword evidence="6" id="KW-1185">Reference proteome</keyword>
<proteinExistence type="inferred from homology"/>
<dbReference type="RefSeq" id="WP_248908814.1">
    <property type="nucleotide sequence ID" value="NZ_CP109979.1"/>
</dbReference>
<evidence type="ECO:0000256" key="1">
    <source>
        <dbReference type="ARBA" id="ARBA00023015"/>
    </source>
</evidence>
<dbReference type="PANTHER" id="PTHR38465">
    <property type="entry name" value="HTH-TYPE TRANSCRIPTIONAL REGULATOR MJ1563-RELATED"/>
    <property type="match status" value="1"/>
</dbReference>
<dbReference type="InterPro" id="IPR036390">
    <property type="entry name" value="WH_DNA-bd_sf"/>
</dbReference>
<dbReference type="Proteomes" id="UP001596417">
    <property type="component" value="Unassembled WGS sequence"/>
</dbReference>
<evidence type="ECO:0000256" key="4">
    <source>
        <dbReference type="PIRNR" id="PIRNR006707"/>
    </source>
</evidence>
<dbReference type="GeneID" id="76200972"/>
<dbReference type="PANTHER" id="PTHR38465:SF1">
    <property type="entry name" value="HTH-TYPE TRANSCRIPTIONAL REGULATOR MJ1563-RELATED"/>
    <property type="match status" value="1"/>
</dbReference>
<sequence length="177" mass="20413">MDQTDGDASDARETVIAAIERSAEVYGLKRSYGRLYGILFFESEPLSLDTLVEQSGYAKSTVSNAMGALERFHIVHRRSIPGEGKRAYFEAETDFWYVFQQFLQQEIQREIDIMTRALEQAETILEASDEDRAERDLERVRQLQRLYRRSETVIDLVTSLSFSRVQSLLQQDDNDAS</sequence>